<feature type="region of interest" description="Disordered" evidence="1">
    <location>
        <begin position="1"/>
        <end position="48"/>
    </location>
</feature>
<gene>
    <name evidence="2" type="ORF">THAOC_15787</name>
</gene>
<dbReference type="AlphaFoldDB" id="K0SZ85"/>
<comment type="caution">
    <text evidence="2">The sequence shown here is derived from an EMBL/GenBank/DDBJ whole genome shotgun (WGS) entry which is preliminary data.</text>
</comment>
<evidence type="ECO:0000313" key="3">
    <source>
        <dbReference type="Proteomes" id="UP000266841"/>
    </source>
</evidence>
<accession>K0SZ85</accession>
<dbReference type="OrthoDB" id="10577972at2759"/>
<feature type="region of interest" description="Disordered" evidence="1">
    <location>
        <begin position="82"/>
        <end position="120"/>
    </location>
</feature>
<organism evidence="2 3">
    <name type="scientific">Thalassiosira oceanica</name>
    <name type="common">Marine diatom</name>
    <dbReference type="NCBI Taxonomy" id="159749"/>
    <lineage>
        <taxon>Eukaryota</taxon>
        <taxon>Sar</taxon>
        <taxon>Stramenopiles</taxon>
        <taxon>Ochrophyta</taxon>
        <taxon>Bacillariophyta</taxon>
        <taxon>Coscinodiscophyceae</taxon>
        <taxon>Thalassiosirophycidae</taxon>
        <taxon>Thalassiosirales</taxon>
        <taxon>Thalassiosiraceae</taxon>
        <taxon>Thalassiosira</taxon>
    </lineage>
</organism>
<name>K0SZ85_THAOC</name>
<keyword evidence="3" id="KW-1185">Reference proteome</keyword>
<protein>
    <submittedName>
        <fullName evidence="2">Uncharacterized protein</fullName>
    </submittedName>
</protein>
<reference evidence="2 3" key="1">
    <citation type="journal article" date="2012" name="Genome Biol.">
        <title>Genome and low-iron response of an oceanic diatom adapted to chronic iron limitation.</title>
        <authorList>
            <person name="Lommer M."/>
            <person name="Specht M."/>
            <person name="Roy A.S."/>
            <person name="Kraemer L."/>
            <person name="Andreson R."/>
            <person name="Gutowska M.A."/>
            <person name="Wolf J."/>
            <person name="Bergner S.V."/>
            <person name="Schilhabel M.B."/>
            <person name="Klostermeier U.C."/>
            <person name="Beiko R.G."/>
            <person name="Rosenstiel P."/>
            <person name="Hippler M."/>
            <person name="Laroche J."/>
        </authorList>
    </citation>
    <scope>NUCLEOTIDE SEQUENCE [LARGE SCALE GENOMIC DNA]</scope>
    <source>
        <strain evidence="2 3">CCMP1005</strain>
    </source>
</reference>
<feature type="compositionally biased region" description="Basic and acidic residues" evidence="1">
    <location>
        <begin position="91"/>
        <end position="105"/>
    </location>
</feature>
<evidence type="ECO:0000313" key="2">
    <source>
        <dbReference type="EMBL" id="EJK63547.1"/>
    </source>
</evidence>
<sequence>MATNTEGVCHPRMQPKLAEPLQNRLETSVAPPERNGEPFRASISMPPPSDVYPRLVAQSPKPIDAAVAVAVARAERRLVQKQRGIAQSTRAEAHSGGRDTEEMRLSKRTGRSSQDPTYSTPSVFISPKFRLLTTSMTDAAEQRMRSSVSSSDGSVGTGIDVCLACPSETVEKIEKQIIVKGSVGIYSGGVNSKGRPHGEGSFVREGLTYVGVWKDGERVGEGGYYTNGRLVGNVVWD</sequence>
<evidence type="ECO:0000256" key="1">
    <source>
        <dbReference type="SAM" id="MobiDB-lite"/>
    </source>
</evidence>
<dbReference type="eggNOG" id="ENOG502TAMT">
    <property type="taxonomic scope" value="Eukaryota"/>
</dbReference>
<proteinExistence type="predicted"/>
<dbReference type="EMBL" id="AGNL01018175">
    <property type="protein sequence ID" value="EJK63547.1"/>
    <property type="molecule type" value="Genomic_DNA"/>
</dbReference>
<feature type="compositionally biased region" description="Polar residues" evidence="1">
    <location>
        <begin position="111"/>
        <end position="120"/>
    </location>
</feature>
<dbReference type="Proteomes" id="UP000266841">
    <property type="component" value="Unassembled WGS sequence"/>
</dbReference>